<evidence type="ECO:0000313" key="3">
    <source>
        <dbReference type="EMBL" id="KAK4131464.1"/>
    </source>
</evidence>
<feature type="region of interest" description="Disordered" evidence="2">
    <location>
        <begin position="1"/>
        <end position="34"/>
    </location>
</feature>
<dbReference type="Gene3D" id="1.20.1440.170">
    <property type="entry name" value="Translation machinery-associated protein 16-like"/>
    <property type="match status" value="1"/>
</dbReference>
<dbReference type="PANTHER" id="PTHR13349">
    <property type="entry name" value="TRANSLATION MACHINERY-ASSOCIATED PROTEIN 16"/>
    <property type="match status" value="1"/>
</dbReference>
<name>A0AAN6UEU4_9PEZI</name>
<evidence type="ECO:0008006" key="5">
    <source>
        <dbReference type="Google" id="ProtNLM"/>
    </source>
</evidence>
<protein>
    <recommendedName>
        <fullName evidence="5">Translation machinery-associated protein 16</fullName>
    </recommendedName>
</protein>
<keyword evidence="4" id="KW-1185">Reference proteome</keyword>
<accession>A0AAN6UEU4</accession>
<evidence type="ECO:0000256" key="1">
    <source>
        <dbReference type="ARBA" id="ARBA00034127"/>
    </source>
</evidence>
<dbReference type="EMBL" id="MU853424">
    <property type="protein sequence ID" value="KAK4131464.1"/>
    <property type="molecule type" value="Genomic_DNA"/>
</dbReference>
<dbReference type="InterPro" id="IPR021346">
    <property type="entry name" value="Tma16"/>
</dbReference>
<sequence length="179" mass="20822">MAKTLEKARKAISKKRSGTIDALHQNSRDSKRLHRAQIRDERLEKLASTKRKHDKPLLRRVRFFRHAVSELGNQPLELKVIQSKIHEYVHQYDEEYEAEKKTRRAGRPSSTKEDLLKMKITALEKEYRDGFYMPDLSTEQNIGMVNRFDGSWTFLNSLAWVKISEAGVVKPSSFPPQGL</sequence>
<gene>
    <name evidence="3" type="ORF">BT67DRAFT_156224</name>
</gene>
<dbReference type="PANTHER" id="PTHR13349:SF2">
    <property type="entry name" value="TRANSLATION MACHINERY-ASSOCIATED PROTEIN 16"/>
    <property type="match status" value="1"/>
</dbReference>
<dbReference type="AlphaFoldDB" id="A0AAN6UEU4"/>
<proteinExistence type="inferred from homology"/>
<evidence type="ECO:0000313" key="4">
    <source>
        <dbReference type="Proteomes" id="UP001304895"/>
    </source>
</evidence>
<dbReference type="Pfam" id="PF11176">
    <property type="entry name" value="Tma16"/>
    <property type="match status" value="1"/>
</dbReference>
<dbReference type="InterPro" id="IPR038356">
    <property type="entry name" value="Tma16_sf"/>
</dbReference>
<dbReference type="Proteomes" id="UP001304895">
    <property type="component" value="Unassembled WGS sequence"/>
</dbReference>
<organism evidence="3 4">
    <name type="scientific">Trichocladium antarcticum</name>
    <dbReference type="NCBI Taxonomy" id="1450529"/>
    <lineage>
        <taxon>Eukaryota</taxon>
        <taxon>Fungi</taxon>
        <taxon>Dikarya</taxon>
        <taxon>Ascomycota</taxon>
        <taxon>Pezizomycotina</taxon>
        <taxon>Sordariomycetes</taxon>
        <taxon>Sordariomycetidae</taxon>
        <taxon>Sordariales</taxon>
        <taxon>Chaetomiaceae</taxon>
        <taxon>Trichocladium</taxon>
    </lineage>
</organism>
<evidence type="ECO:0000256" key="2">
    <source>
        <dbReference type="SAM" id="MobiDB-lite"/>
    </source>
</evidence>
<reference evidence="3" key="1">
    <citation type="journal article" date="2023" name="Mol. Phylogenet. Evol.">
        <title>Genome-scale phylogeny and comparative genomics of the fungal order Sordariales.</title>
        <authorList>
            <person name="Hensen N."/>
            <person name="Bonometti L."/>
            <person name="Westerberg I."/>
            <person name="Brannstrom I.O."/>
            <person name="Guillou S."/>
            <person name="Cros-Aarteil S."/>
            <person name="Calhoun S."/>
            <person name="Haridas S."/>
            <person name="Kuo A."/>
            <person name="Mondo S."/>
            <person name="Pangilinan J."/>
            <person name="Riley R."/>
            <person name="LaButti K."/>
            <person name="Andreopoulos B."/>
            <person name="Lipzen A."/>
            <person name="Chen C."/>
            <person name="Yan M."/>
            <person name="Daum C."/>
            <person name="Ng V."/>
            <person name="Clum A."/>
            <person name="Steindorff A."/>
            <person name="Ohm R.A."/>
            <person name="Martin F."/>
            <person name="Silar P."/>
            <person name="Natvig D.O."/>
            <person name="Lalanne C."/>
            <person name="Gautier V."/>
            <person name="Ament-Velasquez S.L."/>
            <person name="Kruys A."/>
            <person name="Hutchinson M.I."/>
            <person name="Powell A.J."/>
            <person name="Barry K."/>
            <person name="Miller A.N."/>
            <person name="Grigoriev I.V."/>
            <person name="Debuchy R."/>
            <person name="Gladieux P."/>
            <person name="Hiltunen Thoren M."/>
            <person name="Johannesson H."/>
        </authorList>
    </citation>
    <scope>NUCLEOTIDE SEQUENCE</scope>
    <source>
        <strain evidence="3">CBS 123565</strain>
    </source>
</reference>
<dbReference type="GO" id="GO:0005634">
    <property type="term" value="C:nucleus"/>
    <property type="evidence" value="ECO:0007669"/>
    <property type="project" value="TreeGrafter"/>
</dbReference>
<comment type="caution">
    <text evidence="3">The sequence shown here is derived from an EMBL/GenBank/DDBJ whole genome shotgun (WGS) entry which is preliminary data.</text>
</comment>
<comment type="similarity">
    <text evidence="1">Belongs to the TMA16 family.</text>
</comment>
<reference evidence="3" key="2">
    <citation type="submission" date="2023-05" db="EMBL/GenBank/DDBJ databases">
        <authorList>
            <consortium name="Lawrence Berkeley National Laboratory"/>
            <person name="Steindorff A."/>
            <person name="Hensen N."/>
            <person name="Bonometti L."/>
            <person name="Westerberg I."/>
            <person name="Brannstrom I.O."/>
            <person name="Guillou S."/>
            <person name="Cros-Aarteil S."/>
            <person name="Calhoun S."/>
            <person name="Haridas S."/>
            <person name="Kuo A."/>
            <person name="Mondo S."/>
            <person name="Pangilinan J."/>
            <person name="Riley R."/>
            <person name="Labutti K."/>
            <person name="Andreopoulos B."/>
            <person name="Lipzen A."/>
            <person name="Chen C."/>
            <person name="Yanf M."/>
            <person name="Daum C."/>
            <person name="Ng V."/>
            <person name="Clum A."/>
            <person name="Ohm R."/>
            <person name="Martin F."/>
            <person name="Silar P."/>
            <person name="Natvig D."/>
            <person name="Lalanne C."/>
            <person name="Gautier V."/>
            <person name="Ament-Velasquez S.L."/>
            <person name="Kruys A."/>
            <person name="Hutchinson M.I."/>
            <person name="Powell A.J."/>
            <person name="Barry K."/>
            <person name="Miller A.N."/>
            <person name="Grigoriev I.V."/>
            <person name="Debuchy R."/>
            <person name="Gladieux P."/>
            <person name="Thoren M.H."/>
            <person name="Johannesson H."/>
        </authorList>
    </citation>
    <scope>NUCLEOTIDE SEQUENCE</scope>
    <source>
        <strain evidence="3">CBS 123565</strain>
    </source>
</reference>